<keyword evidence="2" id="KW-1185">Reference proteome</keyword>
<dbReference type="EMBL" id="SNYV01000018">
    <property type="protein sequence ID" value="TDQ73828.1"/>
    <property type="molecule type" value="Genomic_DNA"/>
</dbReference>
<reference evidence="1 2" key="1">
    <citation type="submission" date="2019-03" db="EMBL/GenBank/DDBJ databases">
        <title>Genomic Encyclopedia of Archaeal and Bacterial Type Strains, Phase II (KMG-II): from individual species to whole genera.</title>
        <authorList>
            <person name="Goeker M."/>
        </authorList>
    </citation>
    <scope>NUCLEOTIDE SEQUENCE [LARGE SCALE GENOMIC DNA]</scope>
    <source>
        <strain evidence="1 2">DSM 28353</strain>
    </source>
</reference>
<protein>
    <submittedName>
        <fullName evidence="1">Uncharacterized protein</fullName>
    </submittedName>
</protein>
<dbReference type="OrthoDB" id="7069425at2"/>
<organism evidence="1 2">
    <name type="scientific">Sphingobacterium yanglingense</name>
    <dbReference type="NCBI Taxonomy" id="1437280"/>
    <lineage>
        <taxon>Bacteria</taxon>
        <taxon>Pseudomonadati</taxon>
        <taxon>Bacteroidota</taxon>
        <taxon>Sphingobacteriia</taxon>
        <taxon>Sphingobacteriales</taxon>
        <taxon>Sphingobacteriaceae</taxon>
        <taxon>Sphingobacterium</taxon>
    </lineage>
</organism>
<dbReference type="AlphaFoldDB" id="A0A4R6W512"/>
<comment type="caution">
    <text evidence="1">The sequence shown here is derived from an EMBL/GenBank/DDBJ whole genome shotgun (WGS) entry which is preliminary data.</text>
</comment>
<dbReference type="Proteomes" id="UP000295292">
    <property type="component" value="Unassembled WGS sequence"/>
</dbReference>
<gene>
    <name evidence="1" type="ORF">CLV99_4265</name>
</gene>
<dbReference type="RefSeq" id="WP_133586406.1">
    <property type="nucleotide sequence ID" value="NZ_SNYV01000018.1"/>
</dbReference>
<accession>A0A4R6W512</accession>
<proteinExistence type="predicted"/>
<evidence type="ECO:0000313" key="1">
    <source>
        <dbReference type="EMBL" id="TDQ73828.1"/>
    </source>
</evidence>
<sequence length="103" mass="12342">MRNLNIAKDLAIRINFETDFVTGKFEVYYLKNLNIDRYRFLYIYEFDYNRSGYSSNELLVDFFEHINLSIQENDFINNGYKIGDNIIDYLLPVVMNKILGNVY</sequence>
<name>A0A4R6W512_9SPHI</name>
<evidence type="ECO:0000313" key="2">
    <source>
        <dbReference type="Proteomes" id="UP000295292"/>
    </source>
</evidence>